<feature type="domain" description="UspA" evidence="2">
    <location>
        <begin position="8"/>
        <end position="157"/>
    </location>
</feature>
<reference evidence="3 4" key="1">
    <citation type="journal article" date="2015" name="Int. J. Syst. Evol. Microbiol.">
        <title>Halomonas salicampi sp. nov., a halotolerant and alkalitolerant bacterium isolated from a saltern soil.</title>
        <authorList>
            <person name="Lee J.C."/>
            <person name="Kim Y.S."/>
            <person name="Yun B.S."/>
            <person name="Whang K.S."/>
        </authorList>
    </citation>
    <scope>NUCLEOTIDE SEQUENCE [LARGE SCALE GENOMIC DNA]</scope>
    <source>
        <strain evidence="3 4">BH103</strain>
    </source>
</reference>
<dbReference type="InterPro" id="IPR006016">
    <property type="entry name" value="UspA"/>
</dbReference>
<name>A0A7Z0LIR4_9GAMM</name>
<proteinExistence type="inferred from homology"/>
<dbReference type="RefSeq" id="WP_179928954.1">
    <property type="nucleotide sequence ID" value="NZ_JACCDF010000001.1"/>
</dbReference>
<comment type="caution">
    <text evidence="3">The sequence shown here is derived from an EMBL/GenBank/DDBJ whole genome shotgun (WGS) entry which is preliminary data.</text>
</comment>
<dbReference type="CDD" id="cd00293">
    <property type="entry name" value="USP-like"/>
    <property type="match status" value="2"/>
</dbReference>
<dbReference type="Gene3D" id="3.40.50.12370">
    <property type="match status" value="1"/>
</dbReference>
<dbReference type="InterPro" id="IPR006015">
    <property type="entry name" value="Universal_stress_UspA"/>
</dbReference>
<dbReference type="PANTHER" id="PTHR46268">
    <property type="entry name" value="STRESS RESPONSE PROTEIN NHAX"/>
    <property type="match status" value="1"/>
</dbReference>
<sequence>MSEQISWVIVPIDGSKEANAATRHAALLASLHHATLQLVNVLPLHPAELSDLPANREGEVDFDREQQDAKADVAFDEARRALKDLSFASELTVEEVRLRDTSFVRQPERAIVEHARQHKKSQLVMGARHLGEIGKWVKGSVSNAVIHRAKGPVTVLHADAEITETAYIGRILLPTDGSAESDLAARLAGDLARSGNIPVEIIYCQPPGEVPPLDNGEPEAERVLTNTREALGDVPTGIQDTVLHAEHYGEAIAEQAQKCDDSPVIVMGRRGLGHWRESLMGSVSQKVIELAPCPVTVVV</sequence>
<dbReference type="PANTHER" id="PTHR46268:SF6">
    <property type="entry name" value="UNIVERSAL STRESS PROTEIN UP12"/>
    <property type="match status" value="1"/>
</dbReference>
<dbReference type="SUPFAM" id="SSF52402">
    <property type="entry name" value="Adenine nucleotide alpha hydrolases-like"/>
    <property type="match status" value="2"/>
</dbReference>
<comment type="similarity">
    <text evidence="1">Belongs to the universal stress protein A family.</text>
</comment>
<gene>
    <name evidence="3" type="ORF">HZS81_02530</name>
</gene>
<evidence type="ECO:0000313" key="4">
    <source>
        <dbReference type="Proteomes" id="UP000586119"/>
    </source>
</evidence>
<dbReference type="Pfam" id="PF00582">
    <property type="entry name" value="Usp"/>
    <property type="match status" value="2"/>
</dbReference>
<dbReference type="Proteomes" id="UP000586119">
    <property type="component" value="Unassembled WGS sequence"/>
</dbReference>
<evidence type="ECO:0000313" key="3">
    <source>
        <dbReference type="EMBL" id="NYS59642.1"/>
    </source>
</evidence>
<dbReference type="AlphaFoldDB" id="A0A7Z0LIR4"/>
<evidence type="ECO:0000256" key="1">
    <source>
        <dbReference type="ARBA" id="ARBA00008791"/>
    </source>
</evidence>
<evidence type="ECO:0000259" key="2">
    <source>
        <dbReference type="Pfam" id="PF00582"/>
    </source>
</evidence>
<protein>
    <submittedName>
        <fullName evidence="3">Universal stress protein</fullName>
    </submittedName>
</protein>
<dbReference type="EMBL" id="JACCDF010000001">
    <property type="protein sequence ID" value="NYS59642.1"/>
    <property type="molecule type" value="Genomic_DNA"/>
</dbReference>
<accession>A0A7Z0LIR4</accession>
<organism evidence="3 4">
    <name type="scientific">Vreelandella salicampi</name>
    <dbReference type="NCBI Taxonomy" id="1449798"/>
    <lineage>
        <taxon>Bacteria</taxon>
        <taxon>Pseudomonadati</taxon>
        <taxon>Pseudomonadota</taxon>
        <taxon>Gammaproteobacteria</taxon>
        <taxon>Oceanospirillales</taxon>
        <taxon>Halomonadaceae</taxon>
        <taxon>Vreelandella</taxon>
    </lineage>
</organism>
<dbReference type="PRINTS" id="PR01438">
    <property type="entry name" value="UNVRSLSTRESS"/>
</dbReference>
<keyword evidence="4" id="KW-1185">Reference proteome</keyword>
<feature type="domain" description="UspA" evidence="2">
    <location>
        <begin position="170"/>
        <end position="298"/>
    </location>
</feature>